<dbReference type="EMBL" id="LT594493">
    <property type="protein sequence ID" value="SBT74976.1"/>
    <property type="molecule type" value="Genomic_DNA"/>
</dbReference>
<sequence>DKSALERKTYLLDPSNYEIDDEIFNVKIKFHAEKTYKGDSIEGNYLFIDADIFKERIMLKESFTDGNILKGSLVVHPDYVNEKGGECNTLSSYPSVWNKQKGLCSHERNYCFKKQLDHFVNLEKQLDHKKLLLYNYSFFMLKKSHLSSYKDAHNVYTDLFAAGLEAEGPNESRKEGKMEDGISEDAGVHVDADVDADVGADVDADVGADVGTDVDADVDADLDGQLRGEESPLNGGKNIMEHVENNYYVVLEKKEHNFIEIISDNNEELNIYYDEQKKGESVSFVHSLSNCYDFNNELYKHCTIYISIWNEENVDKELNISINCNKRIVHDMSTLRRKMFLCKMCESTITIKFEPIVDLLVTPCSVVITREVKKWEGEEAKGEAKNWEEKDTEVLGVQEQTQAQVREKKRGYIREKISYKGAQQGKDDKQDAHGKHNPHDSHEGYSEEHFLFSVVEETVEEGTSTNVIFNMVLTYNVPENVLENHIKQLYLLDDVEDNLYIYRRKIFSYITRAENIIKMILFVFVVLAFFIFVIPSMPICRNVIIKMSLFHKLKTTRMLIMWKLEDMYRVMIRIPGKFIKIFKKIIRKVKKVITNIVLTFRKDQQLIDQTYREKQERKRKNDEKKKIKQMKYEKRKKEKEDIRKRRYKRLLENEEIFKKEMAKEDRKNRRKKRHQEREKTHTHRKLTEKHISKKREKDELMRKNLSVNLDDSYSDLEKNRSSSAQNSSTQYVQNK</sequence>
<evidence type="ECO:0000256" key="2">
    <source>
        <dbReference type="SAM" id="Phobius"/>
    </source>
</evidence>
<reference evidence="3 4" key="1">
    <citation type="submission" date="2016-06" db="EMBL/GenBank/DDBJ databases">
        <authorList>
            <consortium name="Pathogen Informatics"/>
        </authorList>
    </citation>
    <scope>NUCLEOTIDE SEQUENCE [LARGE SCALE GENOMIC DNA]</scope>
    <source>
        <strain evidence="3">PmlGA01</strain>
    </source>
</reference>
<evidence type="ECO:0000313" key="3">
    <source>
        <dbReference type="EMBL" id="SBT74976.1"/>
    </source>
</evidence>
<keyword evidence="2" id="KW-0812">Transmembrane</keyword>
<evidence type="ECO:0008006" key="5">
    <source>
        <dbReference type="Google" id="ProtNLM"/>
    </source>
</evidence>
<feature type="non-terminal residue" evidence="3">
    <location>
        <position position="735"/>
    </location>
</feature>
<feature type="compositionally biased region" description="Basic and acidic residues" evidence="1">
    <location>
        <begin position="425"/>
        <end position="444"/>
    </location>
</feature>
<dbReference type="AlphaFoldDB" id="A0A1C3KLU6"/>
<feature type="region of interest" description="Disordered" evidence="1">
    <location>
        <begin position="616"/>
        <end position="639"/>
    </location>
</feature>
<evidence type="ECO:0000256" key="1">
    <source>
        <dbReference type="SAM" id="MobiDB-lite"/>
    </source>
</evidence>
<gene>
    <name evidence="3" type="primary">PmlGA01_050020300</name>
    <name evidence="3" type="ORF">PMLGA01_050020300</name>
</gene>
<feature type="compositionally biased region" description="Basic residues" evidence="1">
    <location>
        <begin position="668"/>
        <end position="694"/>
    </location>
</feature>
<keyword evidence="2" id="KW-0472">Membrane</keyword>
<feature type="region of interest" description="Disordered" evidence="1">
    <location>
        <begin position="421"/>
        <end position="444"/>
    </location>
</feature>
<feature type="region of interest" description="Disordered" evidence="1">
    <location>
        <begin position="662"/>
        <end position="735"/>
    </location>
</feature>
<dbReference type="Proteomes" id="UP000219799">
    <property type="component" value="Chromosome 5"/>
</dbReference>
<accession>A0A1C3KLU6</accession>
<feature type="compositionally biased region" description="Basic and acidic residues" evidence="1">
    <location>
        <begin position="616"/>
        <end position="625"/>
    </location>
</feature>
<feature type="transmembrane region" description="Helical" evidence="2">
    <location>
        <begin position="519"/>
        <end position="544"/>
    </location>
</feature>
<feature type="compositionally biased region" description="Basic residues" evidence="1">
    <location>
        <begin position="626"/>
        <end position="637"/>
    </location>
</feature>
<keyword evidence="2" id="KW-1133">Transmembrane helix</keyword>
<organism evidence="3 4">
    <name type="scientific">Plasmodium malariae</name>
    <dbReference type="NCBI Taxonomy" id="5858"/>
    <lineage>
        <taxon>Eukaryota</taxon>
        <taxon>Sar</taxon>
        <taxon>Alveolata</taxon>
        <taxon>Apicomplexa</taxon>
        <taxon>Aconoidasida</taxon>
        <taxon>Haemosporida</taxon>
        <taxon>Plasmodiidae</taxon>
        <taxon>Plasmodium</taxon>
        <taxon>Plasmodium (Plasmodium)</taxon>
    </lineage>
</organism>
<proteinExistence type="predicted"/>
<feature type="compositionally biased region" description="Polar residues" evidence="1">
    <location>
        <begin position="721"/>
        <end position="735"/>
    </location>
</feature>
<protein>
    <recommendedName>
        <fullName evidence="5">Generative cell specific-1/HAP2 domain-containing protein</fullName>
    </recommendedName>
</protein>
<dbReference type="VEuPathDB" id="PlasmoDB:PmUG01_05031200"/>
<evidence type="ECO:0000313" key="4">
    <source>
        <dbReference type="Proteomes" id="UP000219799"/>
    </source>
</evidence>
<name>A0A1C3KLU6_PLAMA</name>
<feature type="non-terminal residue" evidence="3">
    <location>
        <position position="1"/>
    </location>
</feature>